<proteinExistence type="predicted"/>
<dbReference type="PANTHER" id="PTHR10908">
    <property type="entry name" value="SEROTONIN N-ACETYLTRANSFERASE"/>
    <property type="match status" value="1"/>
</dbReference>
<dbReference type="Pfam" id="PF00583">
    <property type="entry name" value="Acetyltransf_1"/>
    <property type="match status" value="1"/>
</dbReference>
<name>A0ABX1ZQB2_9BACL</name>
<evidence type="ECO:0000256" key="2">
    <source>
        <dbReference type="ARBA" id="ARBA00023315"/>
    </source>
</evidence>
<gene>
    <name evidence="4" type="ORF">GC097_12295</name>
</gene>
<evidence type="ECO:0000256" key="1">
    <source>
        <dbReference type="ARBA" id="ARBA00022679"/>
    </source>
</evidence>
<dbReference type="EMBL" id="WHNZ01000022">
    <property type="protein sequence ID" value="NOV00795.1"/>
    <property type="molecule type" value="Genomic_DNA"/>
</dbReference>
<dbReference type="Proteomes" id="UP000618579">
    <property type="component" value="Unassembled WGS sequence"/>
</dbReference>
<dbReference type="InterPro" id="IPR016181">
    <property type="entry name" value="Acyl_CoA_acyltransferase"/>
</dbReference>
<sequence length="166" mass="18633">MNIRPIANNQELHEAHDIEIAVYAKESAATLEAFQMRKQVFGAYFLVAETGADSKHPIVGVANGVRLNHKDLSDESIKQGVEYDVNGSYFCLLTIAVHPNYQRKGVATNLLQEIIRKAKEEGLKGIVLMCEAHLISFYEKNGFCYLSPSASEHGGAEWHEMHLMWE</sequence>
<protein>
    <submittedName>
        <fullName evidence="4">GNAT family N-acetyltransferase</fullName>
    </submittedName>
</protein>
<organism evidence="4 5">
    <name type="scientific">Paenibacillus planticolens</name>
    <dbReference type="NCBI Taxonomy" id="2654976"/>
    <lineage>
        <taxon>Bacteria</taxon>
        <taxon>Bacillati</taxon>
        <taxon>Bacillota</taxon>
        <taxon>Bacilli</taxon>
        <taxon>Bacillales</taxon>
        <taxon>Paenibacillaceae</taxon>
        <taxon>Paenibacillus</taxon>
    </lineage>
</organism>
<dbReference type="InterPro" id="IPR000182">
    <property type="entry name" value="GNAT_dom"/>
</dbReference>
<keyword evidence="1" id="KW-0808">Transferase</keyword>
<dbReference type="SUPFAM" id="SSF55729">
    <property type="entry name" value="Acyl-CoA N-acyltransferases (Nat)"/>
    <property type="match status" value="1"/>
</dbReference>
<keyword evidence="5" id="KW-1185">Reference proteome</keyword>
<dbReference type="InterPro" id="IPR051635">
    <property type="entry name" value="SNAT-like"/>
</dbReference>
<evidence type="ECO:0000259" key="3">
    <source>
        <dbReference type="PROSITE" id="PS51186"/>
    </source>
</evidence>
<feature type="domain" description="N-acetyltransferase" evidence="3">
    <location>
        <begin position="1"/>
        <end position="166"/>
    </location>
</feature>
<dbReference type="RefSeq" id="WP_171683618.1">
    <property type="nucleotide sequence ID" value="NZ_WHNZ01000022.1"/>
</dbReference>
<evidence type="ECO:0000313" key="5">
    <source>
        <dbReference type="Proteomes" id="UP000618579"/>
    </source>
</evidence>
<reference evidence="4 5" key="1">
    <citation type="submission" date="2019-10" db="EMBL/GenBank/DDBJ databases">
        <title>Description of Paenibacillus pedi sp. nov.</title>
        <authorList>
            <person name="Carlier A."/>
            <person name="Qi S."/>
        </authorList>
    </citation>
    <scope>NUCLEOTIDE SEQUENCE [LARGE SCALE GENOMIC DNA]</scope>
    <source>
        <strain evidence="4 5">LMG 31457</strain>
    </source>
</reference>
<comment type="caution">
    <text evidence="4">The sequence shown here is derived from an EMBL/GenBank/DDBJ whole genome shotgun (WGS) entry which is preliminary data.</text>
</comment>
<dbReference type="PANTHER" id="PTHR10908:SF0">
    <property type="entry name" value="SEROTONIN N-ACETYLTRANSFERASE"/>
    <property type="match status" value="1"/>
</dbReference>
<accession>A0ABX1ZQB2</accession>
<dbReference type="PROSITE" id="PS51186">
    <property type="entry name" value="GNAT"/>
    <property type="match status" value="1"/>
</dbReference>
<dbReference type="CDD" id="cd04301">
    <property type="entry name" value="NAT_SF"/>
    <property type="match status" value="1"/>
</dbReference>
<dbReference type="Gene3D" id="3.40.630.30">
    <property type="match status" value="1"/>
</dbReference>
<evidence type="ECO:0000313" key="4">
    <source>
        <dbReference type="EMBL" id="NOV00795.1"/>
    </source>
</evidence>
<keyword evidence="2" id="KW-0012">Acyltransferase</keyword>